<evidence type="ECO:0000313" key="4">
    <source>
        <dbReference type="Proteomes" id="UP000320857"/>
    </source>
</evidence>
<name>A0A5P0YY55_9ACTN</name>
<dbReference type="SUPFAM" id="SSF56601">
    <property type="entry name" value="beta-lactamase/transpeptidase-like"/>
    <property type="match status" value="1"/>
</dbReference>
<dbReference type="Gene3D" id="3.40.710.10">
    <property type="entry name" value="DD-peptidase/beta-lactamase superfamily"/>
    <property type="match status" value="1"/>
</dbReference>
<dbReference type="Proteomes" id="UP000320857">
    <property type="component" value="Unassembled WGS sequence"/>
</dbReference>
<dbReference type="AlphaFoldDB" id="A0A5P0YY55"/>
<dbReference type="Pfam" id="PF00144">
    <property type="entry name" value="Beta-lactamase"/>
    <property type="match status" value="1"/>
</dbReference>
<accession>A0A5P0YY55</accession>
<feature type="region of interest" description="Disordered" evidence="1">
    <location>
        <begin position="182"/>
        <end position="201"/>
    </location>
</feature>
<keyword evidence="3" id="KW-0378">Hydrolase</keyword>
<feature type="domain" description="Beta-lactamase-related" evidence="2">
    <location>
        <begin position="14"/>
        <end position="326"/>
    </location>
</feature>
<sequence length="332" mass="35478">MADAVQAVDAYDTVFAYSRAGRRAVCAGGDGPPTPVARERLRYEVGSATKTATVLLLARLHHEGRLSWLDPALTHLTPRHPLGDRPATLLHLATHTSGLPRLPPDLYPAVITDRCTNPYAGYPAARLVAAFVRASARPRHRPGARWRYSNFGAAVLGQALAAGSDTDWNTLLAGHILTPLGMSDSGTRPSGPGTDAVGHRKDGRTPVPPLLAAGFSPAGALRATPHDLLTYLEAHLHPERHGPGALADALRAVRQPMLRRGLGHRHIHSATWFVTPTRHGVAYSHGGATCGQQAFLGFRPETDTAVVGLTTRRFTARDPFMATALTLLTDPP</sequence>
<dbReference type="GO" id="GO:0016787">
    <property type="term" value="F:hydrolase activity"/>
    <property type="evidence" value="ECO:0007669"/>
    <property type="project" value="UniProtKB-KW"/>
</dbReference>
<reference evidence="3 4" key="1">
    <citation type="submission" date="2019-10" db="EMBL/GenBank/DDBJ databases">
        <title>Streptomyces sp. nov., a novel actinobacterium isolated from alkaline environment.</title>
        <authorList>
            <person name="Golinska P."/>
        </authorList>
    </citation>
    <scope>NUCLEOTIDE SEQUENCE [LARGE SCALE GENOMIC DNA]</scope>
    <source>
        <strain evidence="3 4">OF1</strain>
    </source>
</reference>
<comment type="caution">
    <text evidence="3">The sequence shown here is derived from an EMBL/GenBank/DDBJ whole genome shotgun (WGS) entry which is preliminary data.</text>
</comment>
<proteinExistence type="predicted"/>
<dbReference type="PANTHER" id="PTHR46825:SF7">
    <property type="entry name" value="D-ALANYL-D-ALANINE CARBOXYPEPTIDASE"/>
    <property type="match status" value="1"/>
</dbReference>
<protein>
    <submittedName>
        <fullName evidence="3">Serine hydrolase</fullName>
    </submittedName>
</protein>
<evidence type="ECO:0000256" key="1">
    <source>
        <dbReference type="SAM" id="MobiDB-lite"/>
    </source>
</evidence>
<keyword evidence="4" id="KW-1185">Reference proteome</keyword>
<dbReference type="OrthoDB" id="3171327at2"/>
<evidence type="ECO:0000259" key="2">
    <source>
        <dbReference type="Pfam" id="PF00144"/>
    </source>
</evidence>
<dbReference type="InterPro" id="IPR001466">
    <property type="entry name" value="Beta-lactam-related"/>
</dbReference>
<dbReference type="PANTHER" id="PTHR46825">
    <property type="entry name" value="D-ALANYL-D-ALANINE-CARBOXYPEPTIDASE/ENDOPEPTIDASE AMPH"/>
    <property type="match status" value="1"/>
</dbReference>
<dbReference type="EMBL" id="VJYK02000388">
    <property type="protein sequence ID" value="MQS04940.1"/>
    <property type="molecule type" value="Genomic_DNA"/>
</dbReference>
<dbReference type="InterPro" id="IPR050491">
    <property type="entry name" value="AmpC-like"/>
</dbReference>
<gene>
    <name evidence="3" type="ORF">FNX44_024410</name>
</gene>
<evidence type="ECO:0000313" key="3">
    <source>
        <dbReference type="EMBL" id="MQS04940.1"/>
    </source>
</evidence>
<organism evidence="3 4">
    <name type="scientific">Streptomyces alkaliterrae</name>
    <dbReference type="NCBI Taxonomy" id="2213162"/>
    <lineage>
        <taxon>Bacteria</taxon>
        <taxon>Bacillati</taxon>
        <taxon>Actinomycetota</taxon>
        <taxon>Actinomycetes</taxon>
        <taxon>Kitasatosporales</taxon>
        <taxon>Streptomycetaceae</taxon>
        <taxon>Streptomyces</taxon>
    </lineage>
</organism>
<dbReference type="InterPro" id="IPR012338">
    <property type="entry name" value="Beta-lactam/transpept-like"/>
</dbReference>